<evidence type="ECO:0000313" key="3">
    <source>
        <dbReference type="Proteomes" id="UP000054279"/>
    </source>
</evidence>
<feature type="compositionally biased region" description="Polar residues" evidence="1">
    <location>
        <begin position="441"/>
        <end position="452"/>
    </location>
</feature>
<dbReference type="OrthoDB" id="3160134at2759"/>
<feature type="region of interest" description="Disordered" evidence="1">
    <location>
        <begin position="1"/>
        <end position="89"/>
    </location>
</feature>
<feature type="compositionally biased region" description="Acidic residues" evidence="1">
    <location>
        <begin position="74"/>
        <end position="85"/>
    </location>
</feature>
<name>A0A0C9UCC0_SPHS4</name>
<evidence type="ECO:0000313" key="2">
    <source>
        <dbReference type="EMBL" id="KIJ40748.1"/>
    </source>
</evidence>
<dbReference type="EMBL" id="KN837142">
    <property type="protein sequence ID" value="KIJ40748.1"/>
    <property type="molecule type" value="Genomic_DNA"/>
</dbReference>
<proteinExistence type="predicted"/>
<dbReference type="Proteomes" id="UP000054279">
    <property type="component" value="Unassembled WGS sequence"/>
</dbReference>
<evidence type="ECO:0000256" key="1">
    <source>
        <dbReference type="SAM" id="MobiDB-lite"/>
    </source>
</evidence>
<sequence>MPPPSNVPKTLNLPNPGRLKISTPCAYQSDSGNHLKRKHSLQTKVTEQPEDQEEDTPDEEDEEGAGFEAKADGQDEEEQDEEEEETKVKLNPNYRQHTNLNRLPAHIQKQIDWGRIFGRLVDTYQDPGTIIDVGLGLENLLLIAKQKGEVADLSKFTKEELRQYASYSLALRHIPALDTYITSLTNKDEEDIVDALDQLAHYMQKGQSGARTDDTNALKTQIIYMIQHYDKVRTQDLDVRINKTRGFHHPVTGFLLSPADRDYDEVKVVIDDKTFIPGPEDWARFLYKDFGEHYNLEDPIEGLFQSKLLVDAFKCIYIGASSWDTEGKKKNRCKSKGTTANLHAVTGHSLAYIVAHVYQALDSAESHCKEGGAFDLAALYFQVVDFFEDEDFTPFADDVLKWWNKQIYPRKSSARSKQDVVPKGVSKLKLSIEARKKRRLQSTPLGNSTNSGPAVGQPIEVNPKTAQT</sequence>
<keyword evidence="3" id="KW-1185">Reference proteome</keyword>
<dbReference type="InterPro" id="IPR046521">
    <property type="entry name" value="DUF6698"/>
</dbReference>
<accession>A0A0C9UCC0</accession>
<organism evidence="2 3">
    <name type="scientific">Sphaerobolus stellatus (strain SS14)</name>
    <dbReference type="NCBI Taxonomy" id="990650"/>
    <lineage>
        <taxon>Eukaryota</taxon>
        <taxon>Fungi</taxon>
        <taxon>Dikarya</taxon>
        <taxon>Basidiomycota</taxon>
        <taxon>Agaricomycotina</taxon>
        <taxon>Agaricomycetes</taxon>
        <taxon>Phallomycetidae</taxon>
        <taxon>Geastrales</taxon>
        <taxon>Sphaerobolaceae</taxon>
        <taxon>Sphaerobolus</taxon>
    </lineage>
</organism>
<dbReference type="HOGENOM" id="CLU_584180_0_0_1"/>
<feature type="compositionally biased region" description="Acidic residues" evidence="1">
    <location>
        <begin position="48"/>
        <end position="65"/>
    </location>
</feature>
<protein>
    <submittedName>
        <fullName evidence="2">Uncharacterized protein</fullName>
    </submittedName>
</protein>
<feature type="region of interest" description="Disordered" evidence="1">
    <location>
        <begin position="436"/>
        <end position="468"/>
    </location>
</feature>
<dbReference type="AlphaFoldDB" id="A0A0C9UCC0"/>
<dbReference type="Pfam" id="PF20414">
    <property type="entry name" value="DUF6698"/>
    <property type="match status" value="1"/>
</dbReference>
<gene>
    <name evidence="2" type="ORF">M422DRAFT_49067</name>
</gene>
<reference evidence="2 3" key="1">
    <citation type="submission" date="2014-06" db="EMBL/GenBank/DDBJ databases">
        <title>Evolutionary Origins and Diversification of the Mycorrhizal Mutualists.</title>
        <authorList>
            <consortium name="DOE Joint Genome Institute"/>
            <consortium name="Mycorrhizal Genomics Consortium"/>
            <person name="Kohler A."/>
            <person name="Kuo A."/>
            <person name="Nagy L.G."/>
            <person name="Floudas D."/>
            <person name="Copeland A."/>
            <person name="Barry K.W."/>
            <person name="Cichocki N."/>
            <person name="Veneault-Fourrey C."/>
            <person name="LaButti K."/>
            <person name="Lindquist E.A."/>
            <person name="Lipzen A."/>
            <person name="Lundell T."/>
            <person name="Morin E."/>
            <person name="Murat C."/>
            <person name="Riley R."/>
            <person name="Ohm R."/>
            <person name="Sun H."/>
            <person name="Tunlid A."/>
            <person name="Henrissat B."/>
            <person name="Grigoriev I.V."/>
            <person name="Hibbett D.S."/>
            <person name="Martin F."/>
        </authorList>
    </citation>
    <scope>NUCLEOTIDE SEQUENCE [LARGE SCALE GENOMIC DNA]</scope>
    <source>
        <strain evidence="2 3">SS14</strain>
    </source>
</reference>